<dbReference type="Proteomes" id="UP000017980">
    <property type="component" value="Unassembled WGS sequence"/>
</dbReference>
<dbReference type="PRINTS" id="PR00368">
    <property type="entry name" value="FADPNR"/>
</dbReference>
<evidence type="ECO:0000259" key="7">
    <source>
        <dbReference type="Pfam" id="PF02852"/>
    </source>
</evidence>
<dbReference type="Pfam" id="PF02852">
    <property type="entry name" value="Pyr_redox_dim"/>
    <property type="match status" value="1"/>
</dbReference>
<evidence type="ECO:0000256" key="5">
    <source>
        <dbReference type="ARBA" id="ARBA00023002"/>
    </source>
</evidence>
<comment type="cofactor">
    <cofactor evidence="1">
        <name>FAD</name>
        <dbReference type="ChEBI" id="CHEBI:57692"/>
    </cofactor>
</comment>
<dbReference type="SUPFAM" id="SSF55424">
    <property type="entry name" value="FAD/NAD-linked reductases, dimerisation (C-terminal) domain"/>
    <property type="match status" value="1"/>
</dbReference>
<comment type="similarity">
    <text evidence="2">Belongs to the class-III pyridine nucleotide-disulfide oxidoreductase family.</text>
</comment>
<dbReference type="PANTHER" id="PTHR43429:SF1">
    <property type="entry name" value="NAD(P)H SULFUR OXIDOREDUCTASE (COA-DEPENDENT)"/>
    <property type="match status" value="1"/>
</dbReference>
<feature type="domain" description="FAD/NAD(P)-binding" evidence="8">
    <location>
        <begin position="21"/>
        <end position="322"/>
    </location>
</feature>
<keyword evidence="5" id="KW-0560">Oxidoreductase</keyword>
<dbReference type="InterPro" id="IPR050260">
    <property type="entry name" value="FAD-bd_OxRdtase"/>
</dbReference>
<dbReference type="InterPro" id="IPR004099">
    <property type="entry name" value="Pyr_nucl-diS_OxRdtase_dimer"/>
</dbReference>
<evidence type="ECO:0000256" key="4">
    <source>
        <dbReference type="ARBA" id="ARBA00022827"/>
    </source>
</evidence>
<keyword evidence="4" id="KW-0274">FAD</keyword>
<evidence type="ECO:0000256" key="2">
    <source>
        <dbReference type="ARBA" id="ARBA00009130"/>
    </source>
</evidence>
<dbReference type="Pfam" id="PF07992">
    <property type="entry name" value="Pyr_redox_2"/>
    <property type="match status" value="1"/>
</dbReference>
<evidence type="ECO:0000256" key="1">
    <source>
        <dbReference type="ARBA" id="ARBA00001974"/>
    </source>
</evidence>
<keyword evidence="6" id="KW-0676">Redox-active center</keyword>
<dbReference type="InterPro" id="IPR023753">
    <property type="entry name" value="FAD/NAD-binding_dom"/>
</dbReference>
<dbReference type="SUPFAM" id="SSF51905">
    <property type="entry name" value="FAD/NAD(P)-binding domain"/>
    <property type="match status" value="1"/>
</dbReference>
<proteinExistence type="inferred from homology"/>
<dbReference type="InterPro" id="IPR016156">
    <property type="entry name" value="FAD/NAD-linked_Rdtase_dimer_sf"/>
</dbReference>
<dbReference type="InterPro" id="IPR036188">
    <property type="entry name" value="FAD/NAD-bd_sf"/>
</dbReference>
<dbReference type="Gene3D" id="3.50.50.60">
    <property type="entry name" value="FAD/NAD(P)-binding domain"/>
    <property type="match status" value="2"/>
</dbReference>
<reference evidence="9" key="1">
    <citation type="submission" date="2012-11" db="EMBL/GenBank/DDBJ databases">
        <title>Dependencies among metagenomic species, viruses, plasmids and units of genetic variation.</title>
        <authorList>
            <person name="Nielsen H.B."/>
            <person name="Almeida M."/>
            <person name="Juncker A.S."/>
            <person name="Rasmussen S."/>
            <person name="Li J."/>
            <person name="Sunagawa S."/>
            <person name="Plichta D."/>
            <person name="Gautier L."/>
            <person name="Le Chatelier E."/>
            <person name="Peletier E."/>
            <person name="Bonde I."/>
            <person name="Nielsen T."/>
            <person name="Manichanh C."/>
            <person name="Arumugam M."/>
            <person name="Batto J."/>
            <person name="Santos M.B.Q.D."/>
            <person name="Blom N."/>
            <person name="Borruel N."/>
            <person name="Burgdorf K.S."/>
            <person name="Boumezbeur F."/>
            <person name="Casellas F."/>
            <person name="Dore J."/>
            <person name="Guarner F."/>
            <person name="Hansen T."/>
            <person name="Hildebrand F."/>
            <person name="Kaas R.S."/>
            <person name="Kennedy S."/>
            <person name="Kristiansen K."/>
            <person name="Kultima J.R."/>
            <person name="Leonard P."/>
            <person name="Levenez F."/>
            <person name="Lund O."/>
            <person name="Moumen B."/>
            <person name="Le Paslier D."/>
            <person name="Pons N."/>
            <person name="Pedersen O."/>
            <person name="Prifti E."/>
            <person name="Qin J."/>
            <person name="Raes J."/>
            <person name="Tap J."/>
            <person name="Tims S."/>
            <person name="Ussery D.W."/>
            <person name="Yamada T."/>
            <person name="MetaHit consortium"/>
            <person name="Renault P."/>
            <person name="Sicheritz-Ponten T."/>
            <person name="Bork P."/>
            <person name="Wang J."/>
            <person name="Brunak S."/>
            <person name="Ehrlich S.D."/>
        </authorList>
    </citation>
    <scope>NUCLEOTIDE SEQUENCE [LARGE SCALE GENOMIC DNA]</scope>
</reference>
<feature type="domain" description="Pyridine nucleotide-disulphide oxidoreductase dimerisation" evidence="7">
    <location>
        <begin position="349"/>
        <end position="450"/>
    </location>
</feature>
<dbReference type="PANTHER" id="PTHR43429">
    <property type="entry name" value="PYRIDINE NUCLEOTIDE-DISULFIDE OXIDOREDUCTASE DOMAIN-CONTAINING"/>
    <property type="match status" value="1"/>
</dbReference>
<dbReference type="AlphaFoldDB" id="R5Y114"/>
<accession>R5Y114</accession>
<evidence type="ECO:0000256" key="6">
    <source>
        <dbReference type="ARBA" id="ARBA00023284"/>
    </source>
</evidence>
<comment type="caution">
    <text evidence="9">The sequence shown here is derived from an EMBL/GenBank/DDBJ whole genome shotgun (WGS) entry which is preliminary data.</text>
</comment>
<evidence type="ECO:0000259" key="8">
    <source>
        <dbReference type="Pfam" id="PF07992"/>
    </source>
</evidence>
<keyword evidence="3" id="KW-0285">Flavoprotein</keyword>
<evidence type="ECO:0000256" key="3">
    <source>
        <dbReference type="ARBA" id="ARBA00022630"/>
    </source>
</evidence>
<protein>
    <submittedName>
        <fullName evidence="9">Pyridine nucleotide-disulfide oxidoreductase</fullName>
    </submittedName>
</protein>
<dbReference type="EMBL" id="CBBD010000040">
    <property type="protein sequence ID" value="CDA10377.1"/>
    <property type="molecule type" value="Genomic_DNA"/>
</dbReference>
<dbReference type="GO" id="GO:0016491">
    <property type="term" value="F:oxidoreductase activity"/>
    <property type="evidence" value="ECO:0007669"/>
    <property type="project" value="UniProtKB-KW"/>
</dbReference>
<name>R5Y114_9FIRM</name>
<dbReference type="PRINTS" id="PR00411">
    <property type="entry name" value="PNDRDTASEI"/>
</dbReference>
<evidence type="ECO:0000313" key="9">
    <source>
        <dbReference type="EMBL" id="CDA10377.1"/>
    </source>
</evidence>
<organism evidence="9 10">
    <name type="scientific">Intestinibacter bartlettii CAG:1329</name>
    <dbReference type="NCBI Taxonomy" id="1263063"/>
    <lineage>
        <taxon>Bacteria</taxon>
        <taxon>Bacillati</taxon>
        <taxon>Bacillota</taxon>
        <taxon>Clostridia</taxon>
        <taxon>Peptostreptococcales</taxon>
        <taxon>Peptostreptococcaceae</taxon>
        <taxon>Intestinibacter</taxon>
    </lineage>
</organism>
<evidence type="ECO:0000313" key="10">
    <source>
        <dbReference type="Proteomes" id="UP000017980"/>
    </source>
</evidence>
<sequence length="462" mass="50151">MGEILSFGSSSKFKTDLGGNMRIIIVGGIAAGMSAAAKLRRTDRDAEIVVYEKSPHISFGACGLPYYVGGNFDNVDRMLVRTPEKVRETGIDVKIEHEVVSLNVKTKTIEVKNLQSGEVFTDNYDRLMIATGAATVIPPIKNIEKAYTLRSVEDGEKLKAKMQDESIKKIAVIGAGFIGLEVADVAKELGKEVCVFNSGNRILENVLDKEVTEILEENLRAHGIELYFNSMVTSIDTLDGKTKLITDTDEVEVDLVVLAAGVRPNTSFLKDTGIEMLPNGAIVIDDEGKTSIQDIYAAGDCATVYHLVKEEQVYIPLATNANKLGRIVGSNLGGKNEKFQGTLGSSCIKLLDMEAGATGITEEDAKNMNLNYKSVFIADKNHTDYCPGQEKIYVKLIYNADTKVILGGQVVGKSDAVQRTNVLATAIFAKMTTEQLGMLDLCYAPPFARTWDALNIAGNVSK</sequence>
<gene>
    <name evidence="9" type="ORF">BN488_01416</name>
</gene>
<dbReference type="NCBIfam" id="NF007123">
    <property type="entry name" value="PRK09564.1"/>
    <property type="match status" value="1"/>
</dbReference>